<keyword evidence="4" id="KW-1185">Reference proteome</keyword>
<evidence type="ECO:0000256" key="2">
    <source>
        <dbReference type="SAM" id="SignalP"/>
    </source>
</evidence>
<dbReference type="AlphaFoldDB" id="A0A9N9YT60"/>
<proteinExistence type="predicted"/>
<gene>
    <name evidence="3" type="ORF">CSOL1703_00009832</name>
</gene>
<protein>
    <submittedName>
        <fullName evidence="3">Uncharacterized protein</fullName>
    </submittedName>
</protein>
<evidence type="ECO:0000313" key="3">
    <source>
        <dbReference type="EMBL" id="CAH0044090.1"/>
    </source>
</evidence>
<evidence type="ECO:0000313" key="4">
    <source>
        <dbReference type="Proteomes" id="UP000775872"/>
    </source>
</evidence>
<dbReference type="OrthoDB" id="5140102at2759"/>
<name>A0A9N9YT60_9HYPO</name>
<comment type="caution">
    <text evidence="3">The sequence shown here is derived from an EMBL/GenBank/DDBJ whole genome shotgun (WGS) entry which is preliminary data.</text>
</comment>
<evidence type="ECO:0000256" key="1">
    <source>
        <dbReference type="SAM" id="MobiDB-lite"/>
    </source>
</evidence>
<sequence>MQINMLVSNIFLLASLLATAAAAPLAASPGDIFDVVEARWGQKWLRTVECTEEDAQRAGCLDGCVRYYSSGVVCKHSERAERVHQEQMRSSASTQERDEGRPMYFWGTPGKGIQSVTPGH</sequence>
<dbReference type="EMBL" id="CABFOC020000005">
    <property type="protein sequence ID" value="CAH0044090.1"/>
    <property type="molecule type" value="Genomic_DNA"/>
</dbReference>
<accession>A0A9N9YT60</accession>
<feature type="region of interest" description="Disordered" evidence="1">
    <location>
        <begin position="84"/>
        <end position="120"/>
    </location>
</feature>
<feature type="chain" id="PRO_5040185449" evidence="2">
    <location>
        <begin position="23"/>
        <end position="120"/>
    </location>
</feature>
<reference evidence="3" key="1">
    <citation type="submission" date="2021-10" db="EMBL/GenBank/DDBJ databases">
        <authorList>
            <person name="Piombo E."/>
        </authorList>
    </citation>
    <scope>NUCLEOTIDE SEQUENCE</scope>
</reference>
<keyword evidence="2" id="KW-0732">Signal</keyword>
<feature type="signal peptide" evidence="2">
    <location>
        <begin position="1"/>
        <end position="22"/>
    </location>
</feature>
<organism evidence="3 4">
    <name type="scientific">Clonostachys solani</name>
    <dbReference type="NCBI Taxonomy" id="160281"/>
    <lineage>
        <taxon>Eukaryota</taxon>
        <taxon>Fungi</taxon>
        <taxon>Dikarya</taxon>
        <taxon>Ascomycota</taxon>
        <taxon>Pezizomycotina</taxon>
        <taxon>Sordariomycetes</taxon>
        <taxon>Hypocreomycetidae</taxon>
        <taxon>Hypocreales</taxon>
        <taxon>Bionectriaceae</taxon>
        <taxon>Clonostachys</taxon>
    </lineage>
</organism>
<dbReference type="Proteomes" id="UP000775872">
    <property type="component" value="Unassembled WGS sequence"/>
</dbReference>